<proteinExistence type="predicted"/>
<reference evidence="1 2" key="1">
    <citation type="submission" date="2020-08" db="EMBL/GenBank/DDBJ databases">
        <title>Sequencing the genomes of 1000 actinobacteria strains.</title>
        <authorList>
            <person name="Klenk H.-P."/>
        </authorList>
    </citation>
    <scope>NUCLEOTIDE SEQUENCE [LARGE SCALE GENOMIC DNA]</scope>
    <source>
        <strain evidence="1 2">DSM 45886</strain>
    </source>
</reference>
<accession>A0A7W7WSX9</accession>
<name>A0A7W7WSX9_9ACTN</name>
<organism evidence="1 2">
    <name type="scientific">Micromonospora polyrhachis</name>
    <dbReference type="NCBI Taxonomy" id="1282883"/>
    <lineage>
        <taxon>Bacteria</taxon>
        <taxon>Bacillati</taxon>
        <taxon>Actinomycetota</taxon>
        <taxon>Actinomycetes</taxon>
        <taxon>Micromonosporales</taxon>
        <taxon>Micromonosporaceae</taxon>
        <taxon>Micromonospora</taxon>
    </lineage>
</organism>
<dbReference type="Proteomes" id="UP000578819">
    <property type="component" value="Unassembled WGS sequence"/>
</dbReference>
<dbReference type="RefSeq" id="WP_184538061.1">
    <property type="nucleotide sequence ID" value="NZ_JACHJW010000001.1"/>
</dbReference>
<dbReference type="AlphaFoldDB" id="A0A7W7WSX9"/>
<sequence>MTDLYQPDDRDTARQIAAAHTAASQDVEDFLTRLPALPTPMDIAEYAALIAREELIRAERQAAATAAGLEIQSVGTAE</sequence>
<dbReference type="EMBL" id="JACHJW010000001">
    <property type="protein sequence ID" value="MBB4962087.1"/>
    <property type="molecule type" value="Genomic_DNA"/>
</dbReference>
<evidence type="ECO:0000313" key="2">
    <source>
        <dbReference type="Proteomes" id="UP000578819"/>
    </source>
</evidence>
<comment type="caution">
    <text evidence="1">The sequence shown here is derived from an EMBL/GenBank/DDBJ whole genome shotgun (WGS) entry which is preliminary data.</text>
</comment>
<keyword evidence="2" id="KW-1185">Reference proteome</keyword>
<protein>
    <submittedName>
        <fullName evidence="1">Uncharacterized protein</fullName>
    </submittedName>
</protein>
<gene>
    <name evidence="1" type="ORF">FHR38_005820</name>
</gene>
<evidence type="ECO:0000313" key="1">
    <source>
        <dbReference type="EMBL" id="MBB4962087.1"/>
    </source>
</evidence>